<evidence type="ECO:0000256" key="2">
    <source>
        <dbReference type="ARBA" id="ARBA00005300"/>
    </source>
</evidence>
<keyword evidence="4" id="KW-0540">Nuclease</keyword>
<evidence type="ECO:0000313" key="9">
    <source>
        <dbReference type="EMBL" id="ACV50246.1"/>
    </source>
</evidence>
<accession>C9DGJ5</accession>
<keyword evidence="6" id="KW-0255">Endonuclease</keyword>
<dbReference type="EC" id="3.1.26.4" evidence="3"/>
<evidence type="ECO:0000259" key="8">
    <source>
        <dbReference type="PROSITE" id="PS50879"/>
    </source>
</evidence>
<evidence type="ECO:0000256" key="4">
    <source>
        <dbReference type="ARBA" id="ARBA00022722"/>
    </source>
</evidence>
<dbReference type="SUPFAM" id="SSF53098">
    <property type="entry name" value="Ribonuclease H-like"/>
    <property type="match status" value="1"/>
</dbReference>
<evidence type="ECO:0000256" key="5">
    <source>
        <dbReference type="ARBA" id="ARBA00022723"/>
    </source>
</evidence>
<dbReference type="GO" id="GO:0046872">
    <property type="term" value="F:metal ion binding"/>
    <property type="evidence" value="ECO:0007669"/>
    <property type="project" value="UniProtKB-KW"/>
</dbReference>
<evidence type="ECO:0000313" key="10">
    <source>
        <dbReference type="Proteomes" id="UP000008986"/>
    </source>
</evidence>
<protein>
    <recommendedName>
        <fullName evidence="3">ribonuclease H</fullName>
        <ecNumber evidence="3">3.1.26.4</ecNumber>
    </recommendedName>
</protein>
<dbReference type="InterPro" id="IPR012337">
    <property type="entry name" value="RNaseH-like_sf"/>
</dbReference>
<dbReference type="KEGG" id="vg:8684172"/>
<feature type="domain" description="RNase H type-1" evidence="8">
    <location>
        <begin position="3"/>
        <end position="148"/>
    </location>
</feature>
<dbReference type="PROSITE" id="PS50879">
    <property type="entry name" value="RNASE_H_1"/>
    <property type="match status" value="1"/>
</dbReference>
<dbReference type="GO" id="GO:0004523">
    <property type="term" value="F:RNA-DNA hybrid ribonuclease activity"/>
    <property type="evidence" value="ECO:0007669"/>
    <property type="project" value="UniProtKB-EC"/>
</dbReference>
<name>C9DGJ5_BPW14</name>
<evidence type="ECO:0000256" key="6">
    <source>
        <dbReference type="ARBA" id="ARBA00022759"/>
    </source>
</evidence>
<organismHost>
    <name type="scientific">Delftia acidovorans</name>
    <name type="common">Pseudomonas acidovorans</name>
    <name type="synonym">Comamonas acidovorans</name>
    <dbReference type="NCBI Taxonomy" id="80866"/>
</organismHost>
<dbReference type="Proteomes" id="UP000008986">
    <property type="component" value="Segment"/>
</dbReference>
<organism evidence="9 10">
    <name type="scientific">Delftia phage PhiW-14</name>
    <name type="common">Deftia acidovorans bacteriophage phiW-14</name>
    <dbReference type="NCBI Taxonomy" id="665032"/>
    <lineage>
        <taxon>Viruses</taxon>
        <taxon>Duplodnaviria</taxon>
        <taxon>Heunggongvirae</taxon>
        <taxon>Uroviricota</taxon>
        <taxon>Caudoviricetes</taxon>
        <taxon>Ionavirus</taxon>
        <taxon>Ionavirus W14</taxon>
    </lineage>
</organism>
<gene>
    <name evidence="9" type="primary">224</name>
</gene>
<dbReference type="Gene3D" id="3.30.420.10">
    <property type="entry name" value="Ribonuclease H-like superfamily/Ribonuclease H"/>
    <property type="match status" value="1"/>
</dbReference>
<dbReference type="GO" id="GO:0003676">
    <property type="term" value="F:nucleic acid binding"/>
    <property type="evidence" value="ECO:0007669"/>
    <property type="project" value="InterPro"/>
</dbReference>
<dbReference type="PANTHER" id="PTHR10642">
    <property type="entry name" value="RIBONUCLEASE H1"/>
    <property type="match status" value="1"/>
</dbReference>
<dbReference type="GO" id="GO:0043137">
    <property type="term" value="P:DNA replication, removal of RNA primer"/>
    <property type="evidence" value="ECO:0007669"/>
    <property type="project" value="TreeGrafter"/>
</dbReference>
<sequence length="177" mass="19952">MKRVTDVHVYTDGSSKHNGKPECVAGWSMVIPNLGDCMYARYGQLAPPSSNNRGEAMGVIAAAEMFARAPDFRAVIYTDSQYIQKACTEWRGKWALTQYDGVKNIDMLLPLFNIIDRSINKPKILWVKGHAGDPGNELADQYAGYGMRGIRQMVESTTQNIQWVEEADVTRRYRAWA</sequence>
<comment type="similarity">
    <text evidence="2">Belongs to the RNase H family.</text>
</comment>
<evidence type="ECO:0000256" key="1">
    <source>
        <dbReference type="ARBA" id="ARBA00000077"/>
    </source>
</evidence>
<dbReference type="RefSeq" id="YP_003359078.1">
    <property type="nucleotide sequence ID" value="NC_013697.1"/>
</dbReference>
<evidence type="ECO:0000256" key="3">
    <source>
        <dbReference type="ARBA" id="ARBA00012180"/>
    </source>
</evidence>
<keyword evidence="7" id="KW-0378">Hydrolase</keyword>
<dbReference type="GeneID" id="8684172"/>
<dbReference type="PANTHER" id="PTHR10642:SF26">
    <property type="entry name" value="RIBONUCLEASE H1"/>
    <property type="match status" value="1"/>
</dbReference>
<reference evidence="10" key="1">
    <citation type="submission" date="2009-07" db="EMBL/GenBank/DDBJ databases">
        <authorList>
            <person name="Kropinski A.M."/>
            <person name="Villegas A."/>
            <person name="Lingohr E.J."/>
        </authorList>
    </citation>
    <scope>NUCLEOTIDE SEQUENCE [LARGE SCALE GENOMIC DNA]</scope>
</reference>
<dbReference type="EMBL" id="GQ357915">
    <property type="protein sequence ID" value="ACV50246.1"/>
    <property type="molecule type" value="Genomic_DNA"/>
</dbReference>
<dbReference type="Pfam" id="PF00075">
    <property type="entry name" value="RNase_H"/>
    <property type="match status" value="1"/>
</dbReference>
<dbReference type="InterPro" id="IPR036397">
    <property type="entry name" value="RNaseH_sf"/>
</dbReference>
<keyword evidence="10" id="KW-1185">Reference proteome</keyword>
<dbReference type="InterPro" id="IPR050092">
    <property type="entry name" value="RNase_H"/>
</dbReference>
<comment type="catalytic activity">
    <reaction evidence="1">
        <text>Endonucleolytic cleavage to 5'-phosphomonoester.</text>
        <dbReference type="EC" id="3.1.26.4"/>
    </reaction>
</comment>
<dbReference type="InterPro" id="IPR002156">
    <property type="entry name" value="RNaseH_domain"/>
</dbReference>
<proteinExistence type="inferred from homology"/>
<keyword evidence="5" id="KW-0479">Metal-binding</keyword>
<dbReference type="OrthoDB" id="27283at10239"/>
<evidence type="ECO:0000256" key="7">
    <source>
        <dbReference type="ARBA" id="ARBA00022801"/>
    </source>
</evidence>